<evidence type="ECO:0000256" key="2">
    <source>
        <dbReference type="ARBA" id="ARBA00022837"/>
    </source>
</evidence>
<dbReference type="InterPro" id="IPR011992">
    <property type="entry name" value="EF-hand-dom_pair"/>
</dbReference>
<dbReference type="OMA" id="IRIAMIC"/>
<dbReference type="InterPro" id="IPR002048">
    <property type="entry name" value="EF_hand_dom"/>
</dbReference>
<dbReference type="SMART" id="SM00054">
    <property type="entry name" value="EFh"/>
    <property type="match status" value="4"/>
</dbReference>
<feature type="chain" id="PRO_5005537886" evidence="4">
    <location>
        <begin position="34"/>
        <end position="690"/>
    </location>
</feature>
<dbReference type="Proteomes" id="UP000054408">
    <property type="component" value="Unassembled WGS sequence"/>
</dbReference>
<keyword evidence="3" id="KW-1133">Transmembrane helix</keyword>
<dbReference type="eggNOG" id="KOG0027">
    <property type="taxonomic scope" value="Eukaryota"/>
</dbReference>
<keyword evidence="3" id="KW-0812">Transmembrane</keyword>
<dbReference type="PROSITE" id="PS00018">
    <property type="entry name" value="EF_HAND_1"/>
    <property type="match status" value="4"/>
</dbReference>
<dbReference type="GO" id="GO:0005509">
    <property type="term" value="F:calcium ion binding"/>
    <property type="evidence" value="ECO:0007669"/>
    <property type="project" value="InterPro"/>
</dbReference>
<dbReference type="FunFam" id="1.10.238.10:FF:000178">
    <property type="entry name" value="Calmodulin-2 A"/>
    <property type="match status" value="1"/>
</dbReference>
<dbReference type="PROSITE" id="PS50222">
    <property type="entry name" value="EF_HAND_2"/>
    <property type="match status" value="4"/>
</dbReference>
<dbReference type="RefSeq" id="XP_013753357.1">
    <property type="nucleotide sequence ID" value="XM_013897903.1"/>
</dbReference>
<feature type="transmembrane region" description="Helical" evidence="3">
    <location>
        <begin position="264"/>
        <end position="283"/>
    </location>
</feature>
<dbReference type="EMBL" id="GL349494">
    <property type="protein sequence ID" value="KNC55053.1"/>
    <property type="molecule type" value="Genomic_DNA"/>
</dbReference>
<keyword evidence="2" id="KW-0106">Calcium</keyword>
<name>A0A0L0DU88_THETB</name>
<dbReference type="SUPFAM" id="SSF47473">
    <property type="entry name" value="EF-hand"/>
    <property type="match status" value="1"/>
</dbReference>
<feature type="domain" description="EF-hand" evidence="5">
    <location>
        <begin position="581"/>
        <end position="616"/>
    </location>
</feature>
<keyword evidence="3" id="KW-0472">Membrane</keyword>
<feature type="transmembrane region" description="Helical" evidence="3">
    <location>
        <begin position="436"/>
        <end position="457"/>
    </location>
</feature>
<evidence type="ECO:0000256" key="4">
    <source>
        <dbReference type="SAM" id="SignalP"/>
    </source>
</evidence>
<dbReference type="GeneID" id="25568820"/>
<evidence type="ECO:0000256" key="1">
    <source>
        <dbReference type="ARBA" id="ARBA00022737"/>
    </source>
</evidence>
<feature type="domain" description="EF-hand" evidence="5">
    <location>
        <begin position="620"/>
        <end position="655"/>
    </location>
</feature>
<dbReference type="InterPro" id="IPR018247">
    <property type="entry name" value="EF_Hand_1_Ca_BS"/>
</dbReference>
<evidence type="ECO:0000313" key="7">
    <source>
        <dbReference type="Proteomes" id="UP000054408"/>
    </source>
</evidence>
<dbReference type="OrthoDB" id="26525at2759"/>
<evidence type="ECO:0000313" key="6">
    <source>
        <dbReference type="EMBL" id="KNC55053.1"/>
    </source>
</evidence>
<keyword evidence="1" id="KW-0677">Repeat</keyword>
<proteinExistence type="predicted"/>
<feature type="signal peptide" evidence="4">
    <location>
        <begin position="1"/>
        <end position="33"/>
    </location>
</feature>
<feature type="transmembrane region" description="Helical" evidence="3">
    <location>
        <begin position="140"/>
        <end position="162"/>
    </location>
</feature>
<sequence>MSTVWEIPSVHSPPLLLLSLVPACLESSYGAAADDGCSTRQEMAGEEMESGRRAALQRRTVLVVLSVLVVLTITFELLKIKLEELAEGPMEPLMDSMWKELTIMGFIGLISFLASKSGALRGLSCQLYGDAETVAEDVEAIHMLLFLVMCIFLLLVVLLVVLGKKVQANWARLEADCADKAAVVTRALGPTSKGDRRSRLTCSLTLAGLQATGKIEALEYLLLREMFVHPWEEAAPDLPDDFEFARYLTLCLGEELGEIVDVHWLTWAFLELIFVAIYFGFALSAPLKVVAYLGAGYLACGALLIIRFKLARIRTSLLPPDVLNADVNELAPELGLDRDESGALAEVVRPHGAPRPRRARLQPGYLAAPARAGCMPWLPRLFGVANRHERLFWFGAGGPRFVFGCIQMSLLVVALYVAIFGFYISRVILSLELGGVWKGCLFVVGAVPVVAVVGELLPAIITRHIEVCNVEMLKDKQLMVEVERHMKTVKSLAALRLLNMATFCTQFRNLQSEAGGPLPTAAASVNARPSAGASEDAPLLAPDDERLALMREMFETFDSDSSGEISLTELSALLRSLGFAADDELVTFMGQAVDVDGSGDIDFDEFCLLIEGYHRMQSMSIDESITALFELFDKDSSGSISVAEFSDVLNSISSLFSEHDIKELVVEVDTNADGIIDMNEFAVWVRAHSK</sequence>
<feature type="transmembrane region" description="Helical" evidence="3">
    <location>
        <begin position="401"/>
        <end position="424"/>
    </location>
</feature>
<dbReference type="InterPro" id="IPR050230">
    <property type="entry name" value="CALM/Myosin/TropC-like"/>
</dbReference>
<reference evidence="6 7" key="1">
    <citation type="submission" date="2010-05" db="EMBL/GenBank/DDBJ databases">
        <title>The Genome Sequence of Thecamonas trahens ATCC 50062.</title>
        <authorList>
            <consortium name="The Broad Institute Genome Sequencing Platform"/>
            <person name="Russ C."/>
            <person name="Cuomo C."/>
            <person name="Shea T."/>
            <person name="Young S.K."/>
            <person name="Zeng Q."/>
            <person name="Koehrsen M."/>
            <person name="Haas B."/>
            <person name="Borodovsky M."/>
            <person name="Guigo R."/>
            <person name="Alvarado L."/>
            <person name="Berlin A."/>
            <person name="Bochicchio J."/>
            <person name="Borenstein D."/>
            <person name="Chapman S."/>
            <person name="Chen Z."/>
            <person name="Freedman E."/>
            <person name="Gellesch M."/>
            <person name="Goldberg J."/>
            <person name="Griggs A."/>
            <person name="Gujja S."/>
            <person name="Heilman E."/>
            <person name="Heiman D."/>
            <person name="Hepburn T."/>
            <person name="Howarth C."/>
            <person name="Jen D."/>
            <person name="Larson L."/>
            <person name="Mehta T."/>
            <person name="Park D."/>
            <person name="Pearson M."/>
            <person name="Roberts A."/>
            <person name="Saif S."/>
            <person name="Shenoy N."/>
            <person name="Sisk P."/>
            <person name="Stolte C."/>
            <person name="Sykes S."/>
            <person name="Thomson T."/>
            <person name="Walk T."/>
            <person name="White J."/>
            <person name="Yandava C."/>
            <person name="Burger G."/>
            <person name="Gray M.W."/>
            <person name="Holland P.W.H."/>
            <person name="King N."/>
            <person name="Lang F.B.F."/>
            <person name="Roger A.J."/>
            <person name="Ruiz-Trillo I."/>
            <person name="Lander E."/>
            <person name="Nusbaum C."/>
        </authorList>
    </citation>
    <scope>NUCLEOTIDE SEQUENCE [LARGE SCALE GENOMIC DNA]</scope>
    <source>
        <strain evidence="6 7">ATCC 50062</strain>
    </source>
</reference>
<feature type="domain" description="EF-hand" evidence="5">
    <location>
        <begin position="545"/>
        <end position="580"/>
    </location>
</feature>
<evidence type="ECO:0000256" key="3">
    <source>
        <dbReference type="SAM" id="Phobius"/>
    </source>
</evidence>
<organism evidence="6 7">
    <name type="scientific">Thecamonas trahens ATCC 50062</name>
    <dbReference type="NCBI Taxonomy" id="461836"/>
    <lineage>
        <taxon>Eukaryota</taxon>
        <taxon>Apusozoa</taxon>
        <taxon>Apusomonadida</taxon>
        <taxon>Apusomonadidae</taxon>
        <taxon>Thecamonas</taxon>
    </lineage>
</organism>
<protein>
    <submittedName>
        <fullName evidence="6">Calmodulin</fullName>
    </submittedName>
</protein>
<keyword evidence="7" id="KW-1185">Reference proteome</keyword>
<feature type="transmembrane region" description="Helical" evidence="3">
    <location>
        <begin position="57"/>
        <end position="80"/>
    </location>
</feature>
<gene>
    <name evidence="6" type="ORF">AMSG_10649</name>
</gene>
<keyword evidence="4" id="KW-0732">Signal</keyword>
<dbReference type="CDD" id="cd00051">
    <property type="entry name" value="EFh"/>
    <property type="match status" value="1"/>
</dbReference>
<accession>A0A0L0DU88</accession>
<feature type="transmembrane region" description="Helical" evidence="3">
    <location>
        <begin position="289"/>
        <end position="308"/>
    </location>
</feature>
<dbReference type="GO" id="GO:0016460">
    <property type="term" value="C:myosin II complex"/>
    <property type="evidence" value="ECO:0007669"/>
    <property type="project" value="TreeGrafter"/>
</dbReference>
<evidence type="ECO:0000259" key="5">
    <source>
        <dbReference type="PROSITE" id="PS50222"/>
    </source>
</evidence>
<dbReference type="Pfam" id="PF13499">
    <property type="entry name" value="EF-hand_7"/>
    <property type="match status" value="2"/>
</dbReference>
<dbReference type="STRING" id="461836.A0A0L0DU88"/>
<feature type="domain" description="EF-hand" evidence="5">
    <location>
        <begin position="656"/>
        <end position="690"/>
    </location>
</feature>
<dbReference type="PANTHER" id="PTHR23048:SF0">
    <property type="entry name" value="CALMODULIN LIKE 3"/>
    <property type="match status" value="1"/>
</dbReference>
<dbReference type="PANTHER" id="PTHR23048">
    <property type="entry name" value="MYOSIN LIGHT CHAIN 1, 3"/>
    <property type="match status" value="1"/>
</dbReference>
<dbReference type="Gene3D" id="1.10.238.10">
    <property type="entry name" value="EF-hand"/>
    <property type="match status" value="2"/>
</dbReference>
<dbReference type="AlphaFoldDB" id="A0A0L0DU88"/>